<sequence length="213" mass="22659">MSNYLQIFISLFSILNPILAITIYLDVTNGLKNSEKRSVAIVCGASVFGILTAFLFVGQPLMAVLGLHDYSLQLAGGVVVLLIGIFMIMKPSDKVEEGKSTEKTINPNRIKSLGISPLALPMIVGPAAIVMVILYGQQEHTVLGKFLIVGILGLVSISVIVVFMLANYIARALGDIGIIVLTKLMGLIIAAIACEMIVSGLKSVVPILVHTVN</sequence>
<evidence type="ECO:0000256" key="5">
    <source>
        <dbReference type="ARBA" id="ARBA00022989"/>
    </source>
</evidence>
<comment type="subcellular location">
    <subcellularLocation>
        <location evidence="1 7">Cell membrane</location>
        <topology evidence="1 7">Multi-pass membrane protein</topology>
    </subcellularLocation>
</comment>
<dbReference type="EMBL" id="CP024847">
    <property type="protein sequence ID" value="AUR51427.1"/>
    <property type="molecule type" value="Genomic_DNA"/>
</dbReference>
<feature type="transmembrane region" description="Helical" evidence="7">
    <location>
        <begin position="176"/>
        <end position="198"/>
    </location>
</feature>
<dbReference type="OrthoDB" id="21094at2"/>
<evidence type="ECO:0000256" key="1">
    <source>
        <dbReference type="ARBA" id="ARBA00004651"/>
    </source>
</evidence>
<keyword evidence="4 7" id="KW-0812">Transmembrane</keyword>
<dbReference type="Pfam" id="PF01914">
    <property type="entry name" value="MarC"/>
    <property type="match status" value="1"/>
</dbReference>
<keyword evidence="6 7" id="KW-0472">Membrane</keyword>
<dbReference type="NCBIfam" id="TIGR00427">
    <property type="entry name" value="NAAT family transporter"/>
    <property type="match status" value="1"/>
</dbReference>
<proteinExistence type="inferred from homology"/>
<keyword evidence="3" id="KW-1003">Cell membrane</keyword>
<evidence type="ECO:0000313" key="8">
    <source>
        <dbReference type="EMBL" id="AUR51427.1"/>
    </source>
</evidence>
<keyword evidence="9" id="KW-1185">Reference proteome</keyword>
<gene>
    <name evidence="8" type="ORF">CUN60_03645</name>
</gene>
<dbReference type="PANTHER" id="PTHR33508:SF1">
    <property type="entry name" value="UPF0056 MEMBRANE PROTEIN YHCE"/>
    <property type="match status" value="1"/>
</dbReference>
<keyword evidence="5 7" id="KW-1133">Transmembrane helix</keyword>
<dbReference type="GO" id="GO:0005886">
    <property type="term" value="C:plasma membrane"/>
    <property type="evidence" value="ECO:0007669"/>
    <property type="project" value="UniProtKB-SubCell"/>
</dbReference>
<evidence type="ECO:0000256" key="3">
    <source>
        <dbReference type="ARBA" id="ARBA00022475"/>
    </source>
</evidence>
<dbReference type="AlphaFoldDB" id="A0A2I7N4N8"/>
<accession>A0A2I7N4N8</accession>
<dbReference type="PANTHER" id="PTHR33508">
    <property type="entry name" value="UPF0056 MEMBRANE PROTEIN YHCE"/>
    <property type="match status" value="1"/>
</dbReference>
<evidence type="ECO:0000256" key="6">
    <source>
        <dbReference type="ARBA" id="ARBA00023136"/>
    </source>
</evidence>
<protein>
    <recommendedName>
        <fullName evidence="7">UPF0056 membrane protein</fullName>
    </recommendedName>
</protein>
<dbReference type="RefSeq" id="WP_102950726.1">
    <property type="nucleotide sequence ID" value="NZ_CP024847.1"/>
</dbReference>
<dbReference type="KEGG" id="nba:CUN60_03645"/>
<reference evidence="9" key="1">
    <citation type="submission" date="2017-11" db="EMBL/GenBank/DDBJ databases">
        <authorList>
            <person name="Chan K.G."/>
            <person name="Lee L.S."/>
        </authorList>
    </citation>
    <scope>NUCLEOTIDE SEQUENCE [LARGE SCALE GENOMIC DNA]</scope>
    <source>
        <strain evidence="9">DSM 100970</strain>
    </source>
</reference>
<evidence type="ECO:0000256" key="7">
    <source>
        <dbReference type="RuleBase" id="RU362048"/>
    </source>
</evidence>
<feature type="transmembrane region" description="Helical" evidence="7">
    <location>
        <begin position="70"/>
        <end position="89"/>
    </location>
</feature>
<evidence type="ECO:0000256" key="4">
    <source>
        <dbReference type="ARBA" id="ARBA00022692"/>
    </source>
</evidence>
<evidence type="ECO:0000256" key="2">
    <source>
        <dbReference type="ARBA" id="ARBA00009784"/>
    </source>
</evidence>
<feature type="transmembrane region" description="Helical" evidence="7">
    <location>
        <begin position="39"/>
        <end position="58"/>
    </location>
</feature>
<feature type="transmembrane region" description="Helical" evidence="7">
    <location>
        <begin position="110"/>
        <end position="134"/>
    </location>
</feature>
<dbReference type="InterPro" id="IPR002771">
    <property type="entry name" value="Multi_antbiot-R_MarC"/>
</dbReference>
<dbReference type="Proteomes" id="UP000236655">
    <property type="component" value="Chromosome"/>
</dbReference>
<evidence type="ECO:0000313" key="9">
    <source>
        <dbReference type="Proteomes" id="UP000236655"/>
    </source>
</evidence>
<name>A0A2I7N4N8_9NEIS</name>
<comment type="similarity">
    <text evidence="2 7">Belongs to the UPF0056 (MarC) family.</text>
</comment>
<feature type="transmembrane region" description="Helical" evidence="7">
    <location>
        <begin position="146"/>
        <end position="169"/>
    </location>
</feature>
<feature type="transmembrane region" description="Helical" evidence="7">
    <location>
        <begin position="6"/>
        <end position="27"/>
    </location>
</feature>
<organism evidence="8 9">
    <name type="scientific">Aquella oligotrophica</name>
    <dbReference type="NCBI Taxonomy" id="2067065"/>
    <lineage>
        <taxon>Bacteria</taxon>
        <taxon>Pseudomonadati</taxon>
        <taxon>Pseudomonadota</taxon>
        <taxon>Betaproteobacteria</taxon>
        <taxon>Neisseriales</taxon>
        <taxon>Neisseriaceae</taxon>
        <taxon>Aquella</taxon>
    </lineage>
</organism>